<dbReference type="Proteomes" id="UP000054928">
    <property type="component" value="Unassembled WGS sequence"/>
</dbReference>
<sequence length="111" mass="12689">MNISLSKNIDCTNQLDDSDALRESMWSAGSSPQSKPYQTLEFIKSHHERQIYIFLEVRVCLCRQAAKRINSFAKVDADLTLRQTNQIKQVMRFKAATQAGMLVKLMINPDP</sequence>
<protein>
    <submittedName>
        <fullName evidence="1">Uncharacterized protein</fullName>
    </submittedName>
</protein>
<proteinExistence type="predicted"/>
<dbReference type="AlphaFoldDB" id="A0A0P1ADF8"/>
<accession>A0A0P1ADF8</accession>
<organism evidence="1 2">
    <name type="scientific">Plasmopara halstedii</name>
    <name type="common">Downy mildew of sunflower</name>
    <dbReference type="NCBI Taxonomy" id="4781"/>
    <lineage>
        <taxon>Eukaryota</taxon>
        <taxon>Sar</taxon>
        <taxon>Stramenopiles</taxon>
        <taxon>Oomycota</taxon>
        <taxon>Peronosporomycetes</taxon>
        <taxon>Peronosporales</taxon>
        <taxon>Peronosporaceae</taxon>
        <taxon>Plasmopara</taxon>
    </lineage>
</organism>
<dbReference type="EMBL" id="CCYD01000322">
    <property type="protein sequence ID" value="CEG38626.1"/>
    <property type="molecule type" value="Genomic_DNA"/>
</dbReference>
<reference evidence="2" key="1">
    <citation type="submission" date="2014-09" db="EMBL/GenBank/DDBJ databases">
        <authorList>
            <person name="Sharma Rahul"/>
            <person name="Thines Marco"/>
        </authorList>
    </citation>
    <scope>NUCLEOTIDE SEQUENCE [LARGE SCALE GENOMIC DNA]</scope>
</reference>
<evidence type="ECO:0000313" key="1">
    <source>
        <dbReference type="EMBL" id="CEG38626.1"/>
    </source>
</evidence>
<dbReference type="GeneID" id="36403743"/>
<keyword evidence="2" id="KW-1185">Reference proteome</keyword>
<evidence type="ECO:0000313" key="2">
    <source>
        <dbReference type="Proteomes" id="UP000054928"/>
    </source>
</evidence>
<dbReference type="RefSeq" id="XP_024574995.1">
    <property type="nucleotide sequence ID" value="XM_024724083.1"/>
</dbReference>
<name>A0A0P1ADF8_PLAHL</name>